<feature type="compositionally biased region" description="Polar residues" evidence="1">
    <location>
        <begin position="1"/>
        <end position="11"/>
    </location>
</feature>
<evidence type="ECO:0000256" key="1">
    <source>
        <dbReference type="SAM" id="MobiDB-lite"/>
    </source>
</evidence>
<dbReference type="VEuPathDB" id="FungiDB:MMYC01_204937"/>
<comment type="caution">
    <text evidence="2">The sequence shown here is derived from an EMBL/GenBank/DDBJ whole genome shotgun (WGS) entry which is preliminary data.</text>
</comment>
<accession>A0A175W131</accession>
<name>A0A175W131_9PEZI</name>
<protein>
    <submittedName>
        <fullName evidence="2">Uncharacterized protein</fullName>
    </submittedName>
</protein>
<sequence>MDQSSRTTPQDSHVGPKSTGGKASETRTGATAHLGVDKPGILDAQGSIGKQFTPEGTIGGAAQKIGGPLDKEGVIGKQFTTEGGIGGTVQSMMGGKSKTSN</sequence>
<gene>
    <name evidence="2" type="ORF">MMYC01_204937</name>
</gene>
<dbReference type="AlphaFoldDB" id="A0A175W131"/>
<evidence type="ECO:0000313" key="2">
    <source>
        <dbReference type="EMBL" id="KXX77245.1"/>
    </source>
</evidence>
<reference evidence="2 3" key="1">
    <citation type="journal article" date="2016" name="Genome Announc.">
        <title>Genome Sequence of Madurella mycetomatis mm55, Isolated from a Human Mycetoma Case in Sudan.</title>
        <authorList>
            <person name="Smit S."/>
            <person name="Derks M.F."/>
            <person name="Bervoets S."/>
            <person name="Fahal A."/>
            <person name="van Leeuwen W."/>
            <person name="van Belkum A."/>
            <person name="van de Sande W.W."/>
        </authorList>
    </citation>
    <scope>NUCLEOTIDE SEQUENCE [LARGE SCALE GENOMIC DNA]</scope>
    <source>
        <strain evidence="3">mm55</strain>
    </source>
</reference>
<feature type="region of interest" description="Disordered" evidence="1">
    <location>
        <begin position="1"/>
        <end position="69"/>
    </location>
</feature>
<evidence type="ECO:0000313" key="3">
    <source>
        <dbReference type="Proteomes" id="UP000078237"/>
    </source>
</evidence>
<keyword evidence="3" id="KW-1185">Reference proteome</keyword>
<feature type="region of interest" description="Disordered" evidence="1">
    <location>
        <begin position="81"/>
        <end position="101"/>
    </location>
</feature>
<organism evidence="2 3">
    <name type="scientific">Madurella mycetomatis</name>
    <dbReference type="NCBI Taxonomy" id="100816"/>
    <lineage>
        <taxon>Eukaryota</taxon>
        <taxon>Fungi</taxon>
        <taxon>Dikarya</taxon>
        <taxon>Ascomycota</taxon>
        <taxon>Pezizomycotina</taxon>
        <taxon>Sordariomycetes</taxon>
        <taxon>Sordariomycetidae</taxon>
        <taxon>Sordariales</taxon>
        <taxon>Sordariales incertae sedis</taxon>
        <taxon>Madurella</taxon>
    </lineage>
</organism>
<dbReference type="OrthoDB" id="5278621at2759"/>
<proteinExistence type="predicted"/>
<dbReference type="EMBL" id="LCTW02000170">
    <property type="protein sequence ID" value="KXX77245.1"/>
    <property type="molecule type" value="Genomic_DNA"/>
</dbReference>
<dbReference type="Proteomes" id="UP000078237">
    <property type="component" value="Unassembled WGS sequence"/>
</dbReference>